<proteinExistence type="predicted"/>
<dbReference type="RefSeq" id="WP_216959013.1">
    <property type="nucleotide sequence ID" value="NZ_JAHOPB010000001.1"/>
</dbReference>
<keyword evidence="2 5" id="KW-0223">Dioxygenase</keyword>
<dbReference type="EMBL" id="JAHOPB010000001">
    <property type="protein sequence ID" value="MBU8874088.1"/>
    <property type="molecule type" value="Genomic_DNA"/>
</dbReference>
<dbReference type="InterPro" id="IPR051178">
    <property type="entry name" value="TfdA_dioxygenase"/>
</dbReference>
<evidence type="ECO:0000256" key="3">
    <source>
        <dbReference type="ARBA" id="ARBA00023004"/>
    </source>
</evidence>
<dbReference type="PANTHER" id="PTHR43779:SF3">
    <property type="entry name" value="(3R)-3-[(CARBOXYMETHYL)AMINO]FATTY ACID OXYGENASE_DECARBOXYLASE"/>
    <property type="match status" value="1"/>
</dbReference>
<organism evidence="5 6">
    <name type="scientific">Reyranella humidisoli</name>
    <dbReference type="NCBI Taxonomy" id="2849149"/>
    <lineage>
        <taxon>Bacteria</taxon>
        <taxon>Pseudomonadati</taxon>
        <taxon>Pseudomonadota</taxon>
        <taxon>Alphaproteobacteria</taxon>
        <taxon>Hyphomicrobiales</taxon>
        <taxon>Reyranellaceae</taxon>
        <taxon>Reyranella</taxon>
    </lineage>
</organism>
<gene>
    <name evidence="5" type="ORF">KQ910_09960</name>
</gene>
<evidence type="ECO:0000313" key="6">
    <source>
        <dbReference type="Proteomes" id="UP000727907"/>
    </source>
</evidence>
<keyword evidence="6" id="KW-1185">Reference proteome</keyword>
<dbReference type="Pfam" id="PF02668">
    <property type="entry name" value="TauD"/>
    <property type="match status" value="1"/>
</dbReference>
<feature type="domain" description="TauD/TfdA-like" evidence="4">
    <location>
        <begin position="7"/>
        <end position="271"/>
    </location>
</feature>
<sequence>MTRAFDIAPLDATFGAVVTGVKLAELDDAGWRDLHAAWLDYALLVFPDQHLKRDQQITFARRFGPLEFEMAAISNVRSNGTLRVEKDNDDVMKILKGNMGWHADSTYMPVQAKGAVFSAEVVPTIGGQTGFADMRAAYDALDDARKEHVEKLQAHHSLHYSQSKLGHETKKADGEYSGYGLHDGPVPLRPLVKMHPETGRKSLLIGRHAHAIPGMAPAESEALLQELIDFACQRPRTYHHDWAPGDAVLWDNRCLLHQATPWDMTQKRIMWHSRIAGDPASEAALPN</sequence>
<reference evidence="5 6" key="1">
    <citation type="submission" date="2021-06" db="EMBL/GenBank/DDBJ databases">
        <authorList>
            <person name="Lee D.H."/>
        </authorList>
    </citation>
    <scope>NUCLEOTIDE SEQUENCE [LARGE SCALE GENOMIC DNA]</scope>
    <source>
        <strain evidence="5 6">MMS21-HV4-11</strain>
    </source>
</reference>
<evidence type="ECO:0000313" key="5">
    <source>
        <dbReference type="EMBL" id="MBU8874088.1"/>
    </source>
</evidence>
<protein>
    <submittedName>
        <fullName evidence="5">TauD/TfdA family dioxygenase</fullName>
    </submittedName>
</protein>
<dbReference type="Proteomes" id="UP000727907">
    <property type="component" value="Unassembled WGS sequence"/>
</dbReference>
<dbReference type="GO" id="GO:0051213">
    <property type="term" value="F:dioxygenase activity"/>
    <property type="evidence" value="ECO:0007669"/>
    <property type="project" value="UniProtKB-KW"/>
</dbReference>
<keyword evidence="2 5" id="KW-0560">Oxidoreductase</keyword>
<evidence type="ECO:0000259" key="4">
    <source>
        <dbReference type="Pfam" id="PF02668"/>
    </source>
</evidence>
<evidence type="ECO:0000256" key="1">
    <source>
        <dbReference type="ARBA" id="ARBA00022723"/>
    </source>
</evidence>
<dbReference type="PANTHER" id="PTHR43779">
    <property type="entry name" value="DIOXYGENASE RV0097-RELATED"/>
    <property type="match status" value="1"/>
</dbReference>
<accession>A0ABS6IHM5</accession>
<dbReference type="InterPro" id="IPR003819">
    <property type="entry name" value="TauD/TfdA-like"/>
</dbReference>
<keyword evidence="3" id="KW-0408">Iron</keyword>
<name>A0ABS6IHM5_9HYPH</name>
<comment type="caution">
    <text evidence="5">The sequence shown here is derived from an EMBL/GenBank/DDBJ whole genome shotgun (WGS) entry which is preliminary data.</text>
</comment>
<keyword evidence="1" id="KW-0479">Metal-binding</keyword>
<evidence type="ECO:0000256" key="2">
    <source>
        <dbReference type="ARBA" id="ARBA00022964"/>
    </source>
</evidence>